<keyword evidence="8" id="KW-1185">Reference proteome</keyword>
<feature type="transmembrane region" description="Helical" evidence="6">
    <location>
        <begin position="28"/>
        <end position="47"/>
    </location>
</feature>
<evidence type="ECO:0000256" key="2">
    <source>
        <dbReference type="ARBA" id="ARBA00022475"/>
    </source>
</evidence>
<keyword evidence="3 6" id="KW-0812">Transmembrane</keyword>
<feature type="transmembrane region" description="Helical" evidence="6">
    <location>
        <begin position="298"/>
        <end position="318"/>
    </location>
</feature>
<keyword evidence="5 6" id="KW-0472">Membrane</keyword>
<comment type="subcellular location">
    <subcellularLocation>
        <location evidence="1">Cell inner membrane</location>
        <topology evidence="1">Multi-pass membrane protein</topology>
    </subcellularLocation>
</comment>
<evidence type="ECO:0000256" key="1">
    <source>
        <dbReference type="ARBA" id="ARBA00004429"/>
    </source>
</evidence>
<protein>
    <submittedName>
        <fullName evidence="7">Branched-chain amino acid transport system permease protein LivM</fullName>
    </submittedName>
</protein>
<accession>A0A063Y0L2</accession>
<evidence type="ECO:0000313" key="7">
    <source>
        <dbReference type="EMBL" id="KDE39863.1"/>
    </source>
</evidence>
<dbReference type="GO" id="GO:0005886">
    <property type="term" value="C:plasma membrane"/>
    <property type="evidence" value="ECO:0007669"/>
    <property type="project" value="UniProtKB-SubCell"/>
</dbReference>
<feature type="transmembrane region" description="Helical" evidence="6">
    <location>
        <begin position="100"/>
        <end position="119"/>
    </location>
</feature>
<dbReference type="STRING" id="267850.ADINL_1500"/>
<dbReference type="GO" id="GO:0015658">
    <property type="term" value="F:branched-chain amino acid transmembrane transporter activity"/>
    <property type="evidence" value="ECO:0007669"/>
    <property type="project" value="InterPro"/>
</dbReference>
<dbReference type="CDD" id="cd06581">
    <property type="entry name" value="TM_PBP1_LivM_like"/>
    <property type="match status" value="1"/>
</dbReference>
<comment type="caution">
    <text evidence="7">The sequence shown here is derived from an EMBL/GenBank/DDBJ whole genome shotgun (WGS) entry which is preliminary data.</text>
</comment>
<dbReference type="Pfam" id="PF02653">
    <property type="entry name" value="BPD_transp_2"/>
    <property type="match status" value="1"/>
</dbReference>
<evidence type="ECO:0000256" key="4">
    <source>
        <dbReference type="ARBA" id="ARBA00022989"/>
    </source>
</evidence>
<gene>
    <name evidence="7" type="ORF">ADINL_1500</name>
</gene>
<dbReference type="PATRIC" id="fig|267850.7.peg.1478"/>
<keyword evidence="2" id="KW-1003">Cell membrane</keyword>
<dbReference type="InterPro" id="IPR043428">
    <property type="entry name" value="LivM-like"/>
</dbReference>
<dbReference type="EMBL" id="JMSZ01000021">
    <property type="protein sequence ID" value="KDE39863.1"/>
    <property type="molecule type" value="Genomic_DNA"/>
</dbReference>
<feature type="transmembrane region" description="Helical" evidence="6">
    <location>
        <begin position="126"/>
        <end position="144"/>
    </location>
</feature>
<feature type="transmembrane region" description="Helical" evidence="6">
    <location>
        <begin position="261"/>
        <end position="286"/>
    </location>
</feature>
<dbReference type="InterPro" id="IPR001851">
    <property type="entry name" value="ABC_transp_permease"/>
</dbReference>
<proteinExistence type="predicted"/>
<evidence type="ECO:0000313" key="8">
    <source>
        <dbReference type="Proteomes" id="UP000027318"/>
    </source>
</evidence>
<evidence type="ECO:0000256" key="6">
    <source>
        <dbReference type="SAM" id="Phobius"/>
    </source>
</evidence>
<feature type="transmembrane region" description="Helical" evidence="6">
    <location>
        <begin position="54"/>
        <end position="80"/>
    </location>
</feature>
<dbReference type="Proteomes" id="UP000027318">
    <property type="component" value="Unassembled WGS sequence"/>
</dbReference>
<keyword evidence="4 6" id="KW-1133">Transmembrane helix</keyword>
<dbReference type="AlphaFoldDB" id="A0A063Y0L2"/>
<name>A0A063Y0L2_9GAMM</name>
<feature type="transmembrane region" description="Helical" evidence="6">
    <location>
        <begin position="174"/>
        <end position="194"/>
    </location>
</feature>
<evidence type="ECO:0000256" key="5">
    <source>
        <dbReference type="ARBA" id="ARBA00023136"/>
    </source>
</evidence>
<organism evidence="7 8">
    <name type="scientific">Nitrincola lacisaponensis</name>
    <dbReference type="NCBI Taxonomy" id="267850"/>
    <lineage>
        <taxon>Bacteria</taxon>
        <taxon>Pseudomonadati</taxon>
        <taxon>Pseudomonadota</taxon>
        <taxon>Gammaproteobacteria</taxon>
        <taxon>Oceanospirillales</taxon>
        <taxon>Oceanospirillaceae</taxon>
        <taxon>Nitrincola</taxon>
    </lineage>
</organism>
<reference evidence="7 8" key="1">
    <citation type="journal article" date="2005" name="Int. J. Syst. Evol. Microbiol.">
        <title>Nitrincola lacisaponensis gen. nov., sp. nov., a novel alkaliphilic bacterium isolated from an alkaline, saline lake.</title>
        <authorList>
            <person name="Dimitriu P.A."/>
            <person name="Shukla S.K."/>
            <person name="Conradt J."/>
            <person name="Marquez M.C."/>
            <person name="Ventosa A."/>
            <person name="Maglia A."/>
            <person name="Peyton B.M."/>
            <person name="Pinkart H.C."/>
            <person name="Mormile M.R."/>
        </authorList>
    </citation>
    <scope>NUCLEOTIDE SEQUENCE [LARGE SCALE GENOMIC DNA]</scope>
    <source>
        <strain evidence="7 8">4CA</strain>
    </source>
</reference>
<feature type="transmembrane region" description="Helical" evidence="6">
    <location>
        <begin position="224"/>
        <end position="249"/>
    </location>
</feature>
<sequence>MMTPISENTATKRYVENALRSERRHFKIYAVLLLLALVAPFVVYPVFLMKILCFALFAVAFNLLLGYVGLLSFGHAAFLATGGYTTGYLLSTYSGFSTELAILLATAASTLLGLLFGVLAIRRQGIYFAMITLALAQLVFFFYLQSPFTGGEDGMHGIPRGALLGFIDLQNNLMMYYFVLAVFVFGFGLVRRIVHSPYGQILKAIKENEPRATSLGYNVDQYKLVAFVVSAGLAGLAGSVKTIVFQLASLNDAHWHMSGEVVLMTLLGGVGTLLGPVIGAAFVVSLEHQLAQSALGNWVNVILGIIFIVCVLTFRAGIVGEFQKFFKKNFR</sequence>
<dbReference type="PANTHER" id="PTHR30482">
    <property type="entry name" value="HIGH-AFFINITY BRANCHED-CHAIN AMINO ACID TRANSPORT SYSTEM PERMEASE"/>
    <property type="match status" value="1"/>
</dbReference>
<dbReference type="PANTHER" id="PTHR30482:SF17">
    <property type="entry name" value="ABC TRANSPORTER ATP-BINDING PROTEIN"/>
    <property type="match status" value="1"/>
</dbReference>
<evidence type="ECO:0000256" key="3">
    <source>
        <dbReference type="ARBA" id="ARBA00022692"/>
    </source>
</evidence>